<keyword evidence="3" id="KW-0645">Protease</keyword>
<dbReference type="GO" id="GO:0004175">
    <property type="term" value="F:endopeptidase activity"/>
    <property type="evidence" value="ECO:0007669"/>
    <property type="project" value="UniProtKB-ARBA"/>
</dbReference>
<dbReference type="GO" id="GO:0008237">
    <property type="term" value="F:metallopeptidase activity"/>
    <property type="evidence" value="ECO:0007669"/>
    <property type="project" value="UniProtKB-KW"/>
</dbReference>
<dbReference type="OrthoDB" id="4453618at2"/>
<keyword evidence="3" id="KW-0482">Metalloprotease</keyword>
<evidence type="ECO:0000313" key="3">
    <source>
        <dbReference type="EMBL" id="QAY69411.1"/>
    </source>
</evidence>
<dbReference type="Proteomes" id="UP000292118">
    <property type="component" value="Chromosome"/>
</dbReference>
<dbReference type="EMBL" id="CP035493">
    <property type="protein sequence ID" value="QAY69411.1"/>
    <property type="molecule type" value="Genomic_DNA"/>
</dbReference>
<accession>A0A4V0YFZ3</accession>
<feature type="domain" description="CAAX prenyl protease 2/Lysostaphin resistance protein A-like" evidence="2">
    <location>
        <begin position="155"/>
        <end position="254"/>
    </location>
</feature>
<evidence type="ECO:0000256" key="1">
    <source>
        <dbReference type="SAM" id="Phobius"/>
    </source>
</evidence>
<dbReference type="Pfam" id="PF02517">
    <property type="entry name" value="Rce1-like"/>
    <property type="match status" value="1"/>
</dbReference>
<evidence type="ECO:0000259" key="2">
    <source>
        <dbReference type="Pfam" id="PF02517"/>
    </source>
</evidence>
<keyword evidence="4" id="KW-1185">Reference proteome</keyword>
<keyword evidence="1" id="KW-1133">Transmembrane helix</keyword>
<feature type="transmembrane region" description="Helical" evidence="1">
    <location>
        <begin position="67"/>
        <end position="89"/>
    </location>
</feature>
<name>A0A4V0YFZ3_9MICO</name>
<keyword evidence="1" id="KW-0472">Membrane</keyword>
<feature type="transmembrane region" description="Helical" evidence="1">
    <location>
        <begin position="116"/>
        <end position="136"/>
    </location>
</feature>
<dbReference type="AlphaFoldDB" id="A0A4V0YFZ3"/>
<dbReference type="KEGG" id="xya:ET471_04620"/>
<proteinExistence type="predicted"/>
<feature type="transmembrane region" description="Helical" evidence="1">
    <location>
        <begin position="212"/>
        <end position="233"/>
    </location>
</feature>
<evidence type="ECO:0000313" key="4">
    <source>
        <dbReference type="Proteomes" id="UP000292118"/>
    </source>
</evidence>
<dbReference type="GO" id="GO:0006508">
    <property type="term" value="P:proteolysis"/>
    <property type="evidence" value="ECO:0007669"/>
    <property type="project" value="UniProtKB-KW"/>
</dbReference>
<feature type="transmembrane region" description="Helical" evidence="1">
    <location>
        <begin position="15"/>
        <end position="36"/>
    </location>
</feature>
<dbReference type="InterPro" id="IPR003675">
    <property type="entry name" value="Rce1/LyrA-like_dom"/>
</dbReference>
<feature type="transmembrane region" description="Helical" evidence="1">
    <location>
        <begin position="245"/>
        <end position="263"/>
    </location>
</feature>
<gene>
    <name evidence="3" type="ORF">ET471_04620</name>
</gene>
<dbReference type="RefSeq" id="WP_129186811.1">
    <property type="nucleotide sequence ID" value="NZ_CP035493.1"/>
</dbReference>
<keyword evidence="3" id="KW-0378">Hydrolase</keyword>
<protein>
    <submittedName>
        <fullName evidence="3">CPBP family intramembrane metalloprotease</fullName>
    </submittedName>
</protein>
<reference evidence="3 4" key="1">
    <citation type="submission" date="2019-01" db="EMBL/GenBank/DDBJ databases">
        <title>Genome sequencing of strain FW10M-9.</title>
        <authorList>
            <person name="Heo J."/>
            <person name="Kim S.-J."/>
            <person name="Kim J.-S."/>
            <person name="Hong S.-B."/>
            <person name="Kwon S.-W."/>
        </authorList>
    </citation>
    <scope>NUCLEOTIDE SEQUENCE [LARGE SCALE GENOMIC DNA]</scope>
    <source>
        <strain evidence="3 4">FW10M-9</strain>
    </source>
</reference>
<dbReference type="GO" id="GO:0080120">
    <property type="term" value="P:CAAX-box protein maturation"/>
    <property type="evidence" value="ECO:0007669"/>
    <property type="project" value="UniProtKB-ARBA"/>
</dbReference>
<sequence length="274" mass="29882">MSAAAAVDVAERRRVLWEIWLLLALSLGRSGVYAVVDIAARLTSGVALADQTATLNPSRSPRPYLDLTYQVLQVAFAVVPVLLAVYLLAIRRGSPPVTDAIGLDWHRRGARRGRDVGWGVALAAAIGIPGLAFYALGRLLGITVSVQASALAEHWWTVPVLVLAAFQNGALEEVIVVAYLFERTRDLGWSPTARVDWRFLVSSALLRGSYHLYQGIGPFLGNAAMGVLFAWWYRSRWGRNRVIPLVVAHTLLDVVAFVGYALIPASWRTALGIT</sequence>
<keyword evidence="1" id="KW-0812">Transmembrane</keyword>
<organism evidence="3 4">
    <name type="scientific">Xylanimonas protaetiae</name>
    <dbReference type="NCBI Taxonomy" id="2509457"/>
    <lineage>
        <taxon>Bacteria</taxon>
        <taxon>Bacillati</taxon>
        <taxon>Actinomycetota</taxon>
        <taxon>Actinomycetes</taxon>
        <taxon>Micrococcales</taxon>
        <taxon>Promicromonosporaceae</taxon>
        <taxon>Xylanimonas</taxon>
    </lineage>
</organism>